<dbReference type="Proteomes" id="UP000029578">
    <property type="component" value="Unassembled WGS sequence"/>
</dbReference>
<dbReference type="RefSeq" id="WP_036861294.1">
    <property type="nucleotide sequence ID" value="NZ_JRNS01000042.1"/>
</dbReference>
<comment type="caution">
    <text evidence="2">The sequence shown here is derived from an EMBL/GenBank/DDBJ whole genome shotgun (WGS) entry which is preliminary data.</text>
</comment>
<dbReference type="Gene3D" id="3.90.1720.10">
    <property type="entry name" value="endopeptidase domain like (from Nostoc punctiforme)"/>
    <property type="match status" value="1"/>
</dbReference>
<dbReference type="SUPFAM" id="SSF54001">
    <property type="entry name" value="Cysteine proteinases"/>
    <property type="match status" value="1"/>
</dbReference>
<evidence type="ECO:0000313" key="2">
    <source>
        <dbReference type="EMBL" id="KGF57275.1"/>
    </source>
</evidence>
<dbReference type="Pfam" id="PF05708">
    <property type="entry name" value="Peptidase_C92"/>
    <property type="match status" value="1"/>
</dbReference>
<organism evidence="2 3">
    <name type="scientific">Prevotella melaninogenica DNF00666</name>
    <dbReference type="NCBI Taxonomy" id="1401073"/>
    <lineage>
        <taxon>Bacteria</taxon>
        <taxon>Pseudomonadati</taxon>
        <taxon>Bacteroidota</taxon>
        <taxon>Bacteroidia</taxon>
        <taxon>Bacteroidales</taxon>
        <taxon>Prevotellaceae</taxon>
        <taxon>Prevotella</taxon>
    </lineage>
</organism>
<feature type="signal peptide" evidence="1">
    <location>
        <begin position="1"/>
        <end position="21"/>
    </location>
</feature>
<reference evidence="2 3" key="1">
    <citation type="submission" date="2014-07" db="EMBL/GenBank/DDBJ databases">
        <authorList>
            <person name="McCorrison J."/>
            <person name="Sanka R."/>
            <person name="Torralba M."/>
            <person name="Gillis M."/>
            <person name="Haft D.H."/>
            <person name="Methe B."/>
            <person name="Sutton G."/>
            <person name="Nelson K.E."/>
        </authorList>
    </citation>
    <scope>NUCLEOTIDE SEQUENCE [LARGE SCALE GENOMIC DNA]</scope>
    <source>
        <strain evidence="2 3">DNF00666</strain>
    </source>
</reference>
<feature type="chain" id="PRO_5001917207" description="Peptidase" evidence="1">
    <location>
        <begin position="22"/>
        <end position="182"/>
    </location>
</feature>
<sequence>MKKFKTIIMLLLVAIALYAQRTPRVTNDFKEGDFIFQVSQSRQSPFIQLATNSPWSHCGVIVEKEGKLYVLEASNVVKLTPLKKWIDRGKMGRYKRRRVLSKPVKIKYAKYLGKRYDLAFKFNNDKYYYCSELIYDIYKDQFGIQLATPKPIKSYHIFGLGKLMKRRGMDPNQKVVAPCDLL</sequence>
<dbReference type="EMBL" id="JRNS01000042">
    <property type="protein sequence ID" value="KGF57275.1"/>
    <property type="molecule type" value="Genomic_DNA"/>
</dbReference>
<evidence type="ECO:0000313" key="3">
    <source>
        <dbReference type="Proteomes" id="UP000029578"/>
    </source>
</evidence>
<keyword evidence="1" id="KW-0732">Signal</keyword>
<accession>A0A096BDT2</accession>
<name>A0A096BDT2_9BACT</name>
<protein>
    <recommendedName>
        <fullName evidence="4">Peptidase</fullName>
    </recommendedName>
</protein>
<evidence type="ECO:0008006" key="4">
    <source>
        <dbReference type="Google" id="ProtNLM"/>
    </source>
</evidence>
<evidence type="ECO:0000256" key="1">
    <source>
        <dbReference type="SAM" id="SignalP"/>
    </source>
</evidence>
<gene>
    <name evidence="2" type="ORF">HMPREF0661_00480</name>
</gene>
<dbReference type="InterPro" id="IPR024453">
    <property type="entry name" value="Peptidase_C92"/>
</dbReference>
<dbReference type="AlphaFoldDB" id="A0A096BDT2"/>
<proteinExistence type="predicted"/>
<dbReference type="InterPro" id="IPR038765">
    <property type="entry name" value="Papain-like_cys_pep_sf"/>
</dbReference>